<keyword evidence="3" id="KW-1185">Reference proteome</keyword>
<reference evidence="2 3" key="1">
    <citation type="submission" date="2017-11" db="EMBL/GenBank/DDBJ databases">
        <title>Genomic Encyclopedia of Type Strains, Phase III (KMG-III): the genomes of soil and plant-associated and newly described type strains.</title>
        <authorList>
            <person name="Whitman W."/>
        </authorList>
    </citation>
    <scope>NUCLEOTIDE SEQUENCE [LARGE SCALE GENOMIC DNA]</scope>
    <source>
        <strain evidence="2 3">CGMCC 1.12274</strain>
    </source>
</reference>
<keyword evidence="1" id="KW-1133">Transmembrane helix</keyword>
<keyword evidence="1" id="KW-0472">Membrane</keyword>
<comment type="caution">
    <text evidence="2">The sequence shown here is derived from an EMBL/GenBank/DDBJ whole genome shotgun (WGS) entry which is preliminary data.</text>
</comment>
<evidence type="ECO:0000313" key="3">
    <source>
        <dbReference type="Proteomes" id="UP000232587"/>
    </source>
</evidence>
<gene>
    <name evidence="2" type="ORF">B0I00_1871</name>
</gene>
<evidence type="ECO:0000256" key="1">
    <source>
        <dbReference type="SAM" id="Phobius"/>
    </source>
</evidence>
<accession>A0A2N0HL19</accession>
<name>A0A2N0HL19_9SPHN</name>
<proteinExistence type="predicted"/>
<dbReference type="Proteomes" id="UP000232587">
    <property type="component" value="Unassembled WGS sequence"/>
</dbReference>
<protein>
    <submittedName>
        <fullName evidence="2">Uncharacterized protein</fullName>
    </submittedName>
</protein>
<dbReference type="EMBL" id="PHUF01000003">
    <property type="protein sequence ID" value="PKB19632.1"/>
    <property type="molecule type" value="Genomic_DNA"/>
</dbReference>
<evidence type="ECO:0000313" key="2">
    <source>
        <dbReference type="EMBL" id="PKB19632.1"/>
    </source>
</evidence>
<organism evidence="2 3">
    <name type="scientific">Novosphingobium kunmingense</name>
    <dbReference type="NCBI Taxonomy" id="1211806"/>
    <lineage>
        <taxon>Bacteria</taxon>
        <taxon>Pseudomonadati</taxon>
        <taxon>Pseudomonadota</taxon>
        <taxon>Alphaproteobacteria</taxon>
        <taxon>Sphingomonadales</taxon>
        <taxon>Sphingomonadaceae</taxon>
        <taxon>Novosphingobium</taxon>
    </lineage>
</organism>
<sequence>MADPPEGRTAEASAALRDLKAWLSRQDMVVWFLAGFALLVVVALFADTKRATQPISTPEDVKAEAAAKAAAKSAAVQAAAVVRHKAELAKACDDWLAELTKAGTVRDRPSPTRIDVDEYLWAELPYRQKEAVLSLVTCSAFGQHVVPEGKHVAAYGWRDGKRKLVLTSAGSF</sequence>
<dbReference type="RefSeq" id="WP_100867078.1">
    <property type="nucleotide sequence ID" value="NZ_PHUF01000003.1"/>
</dbReference>
<keyword evidence="1" id="KW-0812">Transmembrane</keyword>
<feature type="transmembrane region" description="Helical" evidence="1">
    <location>
        <begin position="28"/>
        <end position="46"/>
    </location>
</feature>
<dbReference type="AlphaFoldDB" id="A0A2N0HL19"/>